<proteinExistence type="predicted"/>
<accession>A0A0V0GVR5</accession>
<protein>
    <submittedName>
        <fullName evidence="1">Putative ovule protein</fullName>
    </submittedName>
</protein>
<evidence type="ECO:0000313" key="1">
    <source>
        <dbReference type="EMBL" id="JAP11994.1"/>
    </source>
</evidence>
<name>A0A0V0GVR5_SOLCH</name>
<sequence>MSLEEYFPRPWILKTKERNQETRANIPRNSNFTGKSLNESFQSRILESSHQKGILDYLNRFFL</sequence>
<organism evidence="1">
    <name type="scientific">Solanum chacoense</name>
    <name type="common">Chaco potato</name>
    <dbReference type="NCBI Taxonomy" id="4108"/>
    <lineage>
        <taxon>Eukaryota</taxon>
        <taxon>Viridiplantae</taxon>
        <taxon>Streptophyta</taxon>
        <taxon>Embryophyta</taxon>
        <taxon>Tracheophyta</taxon>
        <taxon>Spermatophyta</taxon>
        <taxon>Magnoliopsida</taxon>
        <taxon>eudicotyledons</taxon>
        <taxon>Gunneridae</taxon>
        <taxon>Pentapetalae</taxon>
        <taxon>asterids</taxon>
        <taxon>lamiids</taxon>
        <taxon>Solanales</taxon>
        <taxon>Solanaceae</taxon>
        <taxon>Solanoideae</taxon>
        <taxon>Solaneae</taxon>
        <taxon>Solanum</taxon>
    </lineage>
</organism>
<reference evidence="1" key="1">
    <citation type="submission" date="2015-12" db="EMBL/GenBank/DDBJ databases">
        <title>Gene expression during late stages of embryo sac development: a critical building block for successful pollen-pistil interactions.</title>
        <authorList>
            <person name="Liu Y."/>
            <person name="Joly V."/>
            <person name="Sabar M."/>
            <person name="Matton D.P."/>
        </authorList>
    </citation>
    <scope>NUCLEOTIDE SEQUENCE</scope>
</reference>
<dbReference type="EMBL" id="GEDG01030326">
    <property type="protein sequence ID" value="JAP11994.1"/>
    <property type="molecule type" value="Transcribed_RNA"/>
</dbReference>
<dbReference type="AlphaFoldDB" id="A0A0V0GVR5"/>